<dbReference type="Proteomes" id="UP000663827">
    <property type="component" value="Unassembled WGS sequence"/>
</dbReference>
<feature type="domain" description="Helicase ATP-binding" evidence="7">
    <location>
        <begin position="49"/>
        <end position="220"/>
    </location>
</feature>
<protein>
    <recommendedName>
        <fullName evidence="5">DNA 3'-5' helicase</fullName>
        <ecNumber evidence="5">5.6.2.4</ecNumber>
    </recommendedName>
</protein>
<dbReference type="Pfam" id="PF00270">
    <property type="entry name" value="DEAD"/>
    <property type="match status" value="1"/>
</dbReference>
<dbReference type="SUPFAM" id="SSF52540">
    <property type="entry name" value="P-loop containing nucleoside triphosphate hydrolases"/>
    <property type="match status" value="2"/>
</dbReference>
<dbReference type="InterPro" id="IPR027417">
    <property type="entry name" value="P-loop_NTPase"/>
</dbReference>
<dbReference type="PANTHER" id="PTHR13710:SF105">
    <property type="entry name" value="ATP-DEPENDENT DNA HELICASE Q1"/>
    <property type="match status" value="1"/>
</dbReference>
<dbReference type="InterPro" id="IPR011545">
    <property type="entry name" value="DEAD/DEAH_box_helicase_dom"/>
</dbReference>
<dbReference type="GO" id="GO:0005694">
    <property type="term" value="C:chromosome"/>
    <property type="evidence" value="ECO:0007669"/>
    <property type="project" value="TreeGrafter"/>
</dbReference>
<dbReference type="GO" id="GO:0043138">
    <property type="term" value="F:3'-5' DNA helicase activity"/>
    <property type="evidence" value="ECO:0007669"/>
    <property type="project" value="UniProtKB-EC"/>
</dbReference>
<proteinExistence type="inferred from homology"/>
<evidence type="ECO:0000259" key="7">
    <source>
        <dbReference type="PROSITE" id="PS51192"/>
    </source>
</evidence>
<dbReference type="PROSITE" id="PS51192">
    <property type="entry name" value="HELICASE_ATP_BIND_1"/>
    <property type="match status" value="1"/>
</dbReference>
<dbReference type="GO" id="GO:0003677">
    <property type="term" value="F:DNA binding"/>
    <property type="evidence" value="ECO:0007669"/>
    <property type="project" value="UniProtKB-KW"/>
</dbReference>
<evidence type="ECO:0000256" key="3">
    <source>
        <dbReference type="ARBA" id="ARBA00023235"/>
    </source>
</evidence>
<dbReference type="SMART" id="SM00487">
    <property type="entry name" value="DEXDc"/>
    <property type="match status" value="1"/>
</dbReference>
<evidence type="ECO:0000313" key="9">
    <source>
        <dbReference type="Proteomes" id="UP000663827"/>
    </source>
</evidence>
<comment type="catalytic activity">
    <reaction evidence="4">
        <text>Couples ATP hydrolysis with the unwinding of duplex DNA by translocating in the 3'-5' direction.</text>
        <dbReference type="EC" id="5.6.2.4"/>
    </reaction>
</comment>
<dbReference type="GO" id="GO:0005524">
    <property type="term" value="F:ATP binding"/>
    <property type="evidence" value="ECO:0007669"/>
    <property type="project" value="InterPro"/>
</dbReference>
<dbReference type="GO" id="GO:0009378">
    <property type="term" value="F:four-way junction helicase activity"/>
    <property type="evidence" value="ECO:0007669"/>
    <property type="project" value="TreeGrafter"/>
</dbReference>
<keyword evidence="2" id="KW-0238">DNA-binding</keyword>
<dbReference type="AlphaFoldDB" id="A0A8H3E6A3"/>
<evidence type="ECO:0000256" key="2">
    <source>
        <dbReference type="ARBA" id="ARBA00023125"/>
    </source>
</evidence>
<feature type="region of interest" description="Disordered" evidence="6">
    <location>
        <begin position="1"/>
        <end position="22"/>
    </location>
</feature>
<evidence type="ECO:0000313" key="8">
    <source>
        <dbReference type="EMBL" id="CAE7190366.1"/>
    </source>
</evidence>
<reference evidence="8" key="1">
    <citation type="submission" date="2021-01" db="EMBL/GenBank/DDBJ databases">
        <authorList>
            <person name="Kaushik A."/>
        </authorList>
    </citation>
    <scope>NUCLEOTIDE SEQUENCE</scope>
    <source>
        <strain evidence="8">AG5</strain>
    </source>
</reference>
<evidence type="ECO:0000256" key="4">
    <source>
        <dbReference type="ARBA" id="ARBA00034617"/>
    </source>
</evidence>
<name>A0A8H3E6A3_9AGAM</name>
<dbReference type="GO" id="GO:0005737">
    <property type="term" value="C:cytoplasm"/>
    <property type="evidence" value="ECO:0007669"/>
    <property type="project" value="TreeGrafter"/>
</dbReference>
<dbReference type="Gene3D" id="3.40.50.300">
    <property type="entry name" value="P-loop containing nucleotide triphosphate hydrolases"/>
    <property type="match status" value="1"/>
</dbReference>
<evidence type="ECO:0000256" key="5">
    <source>
        <dbReference type="ARBA" id="ARBA00034808"/>
    </source>
</evidence>
<keyword evidence="3" id="KW-0413">Isomerase</keyword>
<dbReference type="EMBL" id="CAJNJQ010003016">
    <property type="protein sequence ID" value="CAE7190366.1"/>
    <property type="molecule type" value="Genomic_DNA"/>
</dbReference>
<comment type="similarity">
    <text evidence="1">Belongs to the helicase family. RecQ subfamily.</text>
</comment>
<evidence type="ECO:0000256" key="6">
    <source>
        <dbReference type="SAM" id="MobiDB-lite"/>
    </source>
</evidence>
<comment type="caution">
    <text evidence="8">The sequence shown here is derived from an EMBL/GenBank/DDBJ whole genome shotgun (WGS) entry which is preliminary data.</text>
</comment>
<evidence type="ECO:0000256" key="1">
    <source>
        <dbReference type="ARBA" id="ARBA00005446"/>
    </source>
</evidence>
<gene>
    <name evidence="8" type="ORF">RDB_LOCUS127029</name>
</gene>
<dbReference type="EC" id="5.6.2.4" evidence="5"/>
<organism evidence="8 9">
    <name type="scientific">Rhizoctonia solani</name>
    <dbReference type="NCBI Taxonomy" id="456999"/>
    <lineage>
        <taxon>Eukaryota</taxon>
        <taxon>Fungi</taxon>
        <taxon>Dikarya</taxon>
        <taxon>Basidiomycota</taxon>
        <taxon>Agaricomycotina</taxon>
        <taxon>Agaricomycetes</taxon>
        <taxon>Cantharellales</taxon>
        <taxon>Ceratobasidiaceae</taxon>
        <taxon>Rhizoctonia</taxon>
    </lineage>
</organism>
<sequence length="313" mass="35264">MSTPVSESTRPPDPPPDPATDELRKRLIEETLKRTNGKKNPHDWQLKIALEMLAEHDTLTIAGTGFGKTLPLVMPAFVVEKAIIWILAPLNYIQEQQVKDFESMVLSAVCVNQNTRWKEVRKDILRGKYQVVISSPEAFLDVDKLRGILLSEEMTHYRQFVVVDEAHVIQTWGGEFRVAYSRVGDLRAALHRVPFAAATATATEDIKNAIITSLHLGAHRALRVTNLGNFRANIEYSVYRMTGGAESYKEITHLIPDLANLKKTLIFVDSVEHAKHLVQELRQHLGLTGDDIYRVRAYFSNRAESGKLNATSL</sequence>
<dbReference type="InterPro" id="IPR014001">
    <property type="entry name" value="Helicase_ATP-bd"/>
</dbReference>
<dbReference type="PANTHER" id="PTHR13710">
    <property type="entry name" value="DNA HELICASE RECQ FAMILY MEMBER"/>
    <property type="match status" value="1"/>
</dbReference>
<dbReference type="GO" id="GO:0000724">
    <property type="term" value="P:double-strand break repair via homologous recombination"/>
    <property type="evidence" value="ECO:0007669"/>
    <property type="project" value="TreeGrafter"/>
</dbReference>
<accession>A0A8H3E6A3</accession>